<dbReference type="EMBL" id="VXIS01000292">
    <property type="protein sequence ID" value="KAA8895046.1"/>
    <property type="molecule type" value="Genomic_DNA"/>
</dbReference>
<name>A0A5J5EJB4_9PEZI</name>
<feature type="region of interest" description="Disordered" evidence="1">
    <location>
        <begin position="78"/>
        <end position="151"/>
    </location>
</feature>
<feature type="region of interest" description="Disordered" evidence="1">
    <location>
        <begin position="223"/>
        <end position="244"/>
    </location>
</feature>
<proteinExistence type="predicted"/>
<evidence type="ECO:0000256" key="1">
    <source>
        <dbReference type="SAM" id="MobiDB-lite"/>
    </source>
</evidence>
<dbReference type="InParanoid" id="A0A5J5EJB4"/>
<accession>A0A5J5EJB4</accession>
<organism evidence="2 3">
    <name type="scientific">Sphaerosporella brunnea</name>
    <dbReference type="NCBI Taxonomy" id="1250544"/>
    <lineage>
        <taxon>Eukaryota</taxon>
        <taxon>Fungi</taxon>
        <taxon>Dikarya</taxon>
        <taxon>Ascomycota</taxon>
        <taxon>Pezizomycotina</taxon>
        <taxon>Pezizomycetes</taxon>
        <taxon>Pezizales</taxon>
        <taxon>Pyronemataceae</taxon>
        <taxon>Sphaerosporella</taxon>
    </lineage>
</organism>
<feature type="compositionally biased region" description="Polar residues" evidence="1">
    <location>
        <begin position="107"/>
        <end position="123"/>
    </location>
</feature>
<comment type="caution">
    <text evidence="2">The sequence shown here is derived from an EMBL/GenBank/DDBJ whole genome shotgun (WGS) entry which is preliminary data.</text>
</comment>
<reference evidence="2 3" key="1">
    <citation type="submission" date="2019-09" db="EMBL/GenBank/DDBJ databases">
        <title>Draft genome of the ectomycorrhizal ascomycete Sphaerosporella brunnea.</title>
        <authorList>
            <consortium name="DOE Joint Genome Institute"/>
            <person name="Benucci G.M."/>
            <person name="Marozzi G."/>
            <person name="Antonielli L."/>
            <person name="Sanchez S."/>
            <person name="Marco P."/>
            <person name="Wang X."/>
            <person name="Falini L.B."/>
            <person name="Barry K."/>
            <person name="Haridas S."/>
            <person name="Lipzen A."/>
            <person name="Labutti K."/>
            <person name="Grigoriev I.V."/>
            <person name="Murat C."/>
            <person name="Martin F."/>
            <person name="Albertini E."/>
            <person name="Donnini D."/>
            <person name="Bonito G."/>
        </authorList>
    </citation>
    <scope>NUCLEOTIDE SEQUENCE [LARGE SCALE GENOMIC DNA]</scope>
    <source>
        <strain evidence="2 3">Sb_GMNB300</strain>
    </source>
</reference>
<evidence type="ECO:0000313" key="2">
    <source>
        <dbReference type="EMBL" id="KAA8895046.1"/>
    </source>
</evidence>
<keyword evidence="3" id="KW-1185">Reference proteome</keyword>
<dbReference type="Proteomes" id="UP000326924">
    <property type="component" value="Unassembled WGS sequence"/>
</dbReference>
<protein>
    <submittedName>
        <fullName evidence="2">Uncharacterized protein</fullName>
    </submittedName>
</protein>
<evidence type="ECO:0000313" key="3">
    <source>
        <dbReference type="Proteomes" id="UP000326924"/>
    </source>
</evidence>
<sequence length="244" mass="27423">MDIVPVRHLRDMQRHGLSRLLEVTQNHQFSATATVIVRLTAHRLALGRREIHQLNTRFNRFGGSDRLSAVKTETLIRRLPETPSAPSPRADSEATSFPGREIGGGPINQSTSQTPIRSVSATLHGQPRFSSQRRKRARSHGRTAKHSDNGRAIQIYFTTSDTAKAMASRSVTCGSTTTEWPWALLTYSRDGCYITRHRRLGPCEADSRPSISSFYWRISVTHSPSTEDVQQPKKAAKRKEQLRP</sequence>
<dbReference type="AlphaFoldDB" id="A0A5J5EJB4"/>
<gene>
    <name evidence="2" type="ORF">FN846DRAFT_363692</name>
</gene>
<feature type="compositionally biased region" description="Basic residues" evidence="1">
    <location>
        <begin position="131"/>
        <end position="144"/>
    </location>
</feature>